<dbReference type="PANTHER" id="PTHR33700:SF25">
    <property type="entry name" value="TRANSMEMBRANE PROTEIN"/>
    <property type="match status" value="1"/>
</dbReference>
<protein>
    <submittedName>
        <fullName evidence="2">Uncharacterized protein</fullName>
    </submittedName>
</protein>
<feature type="compositionally biased region" description="Acidic residues" evidence="1">
    <location>
        <begin position="91"/>
        <end position="102"/>
    </location>
</feature>
<feature type="compositionally biased region" description="Polar residues" evidence="1">
    <location>
        <begin position="249"/>
        <end position="263"/>
    </location>
</feature>
<evidence type="ECO:0000256" key="1">
    <source>
        <dbReference type="SAM" id="MobiDB-lite"/>
    </source>
</evidence>
<dbReference type="Proteomes" id="UP000593562">
    <property type="component" value="Unassembled WGS sequence"/>
</dbReference>
<accession>A0A7J7D0H0</accession>
<keyword evidence="3" id="KW-1185">Reference proteome</keyword>
<evidence type="ECO:0000313" key="2">
    <source>
        <dbReference type="EMBL" id="KAF5739831.1"/>
    </source>
</evidence>
<comment type="caution">
    <text evidence="2">The sequence shown here is derived from an EMBL/GenBank/DDBJ whole genome shotgun (WGS) entry which is preliminary data.</text>
</comment>
<feature type="region of interest" description="Disordered" evidence="1">
    <location>
        <begin position="91"/>
        <end position="170"/>
    </location>
</feature>
<reference evidence="2 3" key="1">
    <citation type="journal article" date="2020" name="Nat. Commun.">
        <title>Genome of Tripterygium wilfordii and identification of cytochrome P450 involved in triptolide biosynthesis.</title>
        <authorList>
            <person name="Tu L."/>
            <person name="Su P."/>
            <person name="Zhang Z."/>
            <person name="Gao L."/>
            <person name="Wang J."/>
            <person name="Hu T."/>
            <person name="Zhou J."/>
            <person name="Zhang Y."/>
            <person name="Zhao Y."/>
            <person name="Liu Y."/>
            <person name="Song Y."/>
            <person name="Tong Y."/>
            <person name="Lu Y."/>
            <person name="Yang J."/>
            <person name="Xu C."/>
            <person name="Jia M."/>
            <person name="Peters R.J."/>
            <person name="Huang L."/>
            <person name="Gao W."/>
        </authorList>
    </citation>
    <scope>NUCLEOTIDE SEQUENCE [LARGE SCALE GENOMIC DNA]</scope>
    <source>
        <strain evidence="3">cv. XIE 37</strain>
        <tissue evidence="2">Leaf</tissue>
    </source>
</reference>
<gene>
    <name evidence="2" type="ORF">HS088_TW12G01042</name>
</gene>
<dbReference type="EMBL" id="JAAARO010000012">
    <property type="protein sequence ID" value="KAF5739831.1"/>
    <property type="molecule type" value="Genomic_DNA"/>
</dbReference>
<feature type="compositionally biased region" description="Basic and acidic residues" evidence="1">
    <location>
        <begin position="157"/>
        <end position="169"/>
    </location>
</feature>
<feature type="region of interest" description="Disordered" evidence="1">
    <location>
        <begin position="242"/>
        <end position="263"/>
    </location>
</feature>
<name>A0A7J7D0H0_TRIWF</name>
<proteinExistence type="predicted"/>
<evidence type="ECO:0000313" key="3">
    <source>
        <dbReference type="Proteomes" id="UP000593562"/>
    </source>
</evidence>
<dbReference type="AlphaFoldDB" id="A0A7J7D0H0"/>
<dbReference type="PANTHER" id="PTHR33700">
    <property type="entry name" value="MYB-LIKE PROTEIN X"/>
    <property type="match status" value="1"/>
</dbReference>
<feature type="compositionally biased region" description="Acidic residues" evidence="1">
    <location>
        <begin position="110"/>
        <end position="142"/>
    </location>
</feature>
<organism evidence="2 3">
    <name type="scientific">Tripterygium wilfordii</name>
    <name type="common">Thunder God vine</name>
    <dbReference type="NCBI Taxonomy" id="458696"/>
    <lineage>
        <taxon>Eukaryota</taxon>
        <taxon>Viridiplantae</taxon>
        <taxon>Streptophyta</taxon>
        <taxon>Embryophyta</taxon>
        <taxon>Tracheophyta</taxon>
        <taxon>Spermatophyta</taxon>
        <taxon>Magnoliopsida</taxon>
        <taxon>eudicotyledons</taxon>
        <taxon>Gunneridae</taxon>
        <taxon>Pentapetalae</taxon>
        <taxon>rosids</taxon>
        <taxon>fabids</taxon>
        <taxon>Celastrales</taxon>
        <taxon>Celastraceae</taxon>
        <taxon>Tripterygium</taxon>
    </lineage>
</organism>
<sequence length="355" mass="39525">MLKQSPRRIPRSKGLKVKHVLQICVLLATGFWVLHQFKHLYDKKISEELQNGLETMKLGRKVLHPQIKESSSLIGGRGNVVEENKPEEIMDEEAQAGDDEIDGHDHERADEEESEEVEDLIDVDDTERDEGSEEQENEEKDDETEHANLLDDGAENEGEKNAQKAREEQNAQTISTIFQLGGLRMLKEEKVDAENTVSKHRKETNDANDVIVDINNLDPEVGMNVVTEFFSSRHDVSNVENGNKIRLENSATAPNSSSSIEDTNVELSSSSMQVKSLEASNGRSILQESIDNQDVSTDGKHIALRDVYSKQNESFNEAVQNEQPSSNLTPYAMIEDIAAASASHSVASRNGSSAW</sequence>
<dbReference type="InParanoid" id="A0A7J7D0H0"/>
<dbReference type="OrthoDB" id="1928179at2759"/>